<dbReference type="Proteomes" id="UP000185596">
    <property type="component" value="Unassembled WGS sequence"/>
</dbReference>
<evidence type="ECO:0000313" key="2">
    <source>
        <dbReference type="EMBL" id="OLF15908.1"/>
    </source>
</evidence>
<evidence type="ECO:0000256" key="1">
    <source>
        <dbReference type="SAM" id="Phobius"/>
    </source>
</evidence>
<feature type="transmembrane region" description="Helical" evidence="1">
    <location>
        <begin position="147"/>
        <end position="171"/>
    </location>
</feature>
<evidence type="ECO:0000313" key="3">
    <source>
        <dbReference type="Proteomes" id="UP000185596"/>
    </source>
</evidence>
<dbReference type="RefSeq" id="WP_075127150.1">
    <property type="nucleotide sequence ID" value="NZ_MSIE01000035.1"/>
</dbReference>
<feature type="transmembrane region" description="Helical" evidence="1">
    <location>
        <begin position="21"/>
        <end position="44"/>
    </location>
</feature>
<proteinExistence type="predicted"/>
<reference evidence="2 3" key="1">
    <citation type="submission" date="2016-12" db="EMBL/GenBank/DDBJ databases">
        <title>The draft genome sequence of Actinophytocola sp. 11-183.</title>
        <authorList>
            <person name="Wang W."/>
            <person name="Yuan L."/>
        </authorList>
    </citation>
    <scope>NUCLEOTIDE SEQUENCE [LARGE SCALE GENOMIC DNA]</scope>
    <source>
        <strain evidence="2 3">11-183</strain>
    </source>
</reference>
<sequence length="254" mass="25877">MNTLGHTVRSEWTKLRSLRSTAFTLLTAAVLAVGLSVLFSSGAVRNGAEEGGYEPTTASLQSFVLLQVVIAVLGVLVATSEYATGMIRTSLTAVPRRGRLLAAKALVFSAVGLVVGQLVAFGSFLVGQAVLAASDGRYATLGDPTTLRAVIGCGLYLAMIGLLGVAVGVLVRATAGAVVAMIAVTLLVPLLTTALPAPVAEAVARFGPFGAGTRVMAVDPDPVLLSPWAGFGVLCLWVFATLAAAAVVLGRRDA</sequence>
<dbReference type="AlphaFoldDB" id="A0A1Q8CNK3"/>
<keyword evidence="1" id="KW-1133">Transmembrane helix</keyword>
<feature type="transmembrane region" description="Helical" evidence="1">
    <location>
        <begin position="228"/>
        <end position="249"/>
    </location>
</feature>
<comment type="caution">
    <text evidence="2">The sequence shown here is derived from an EMBL/GenBank/DDBJ whole genome shotgun (WGS) entry which is preliminary data.</text>
</comment>
<dbReference type="EMBL" id="MSIE01000035">
    <property type="protein sequence ID" value="OLF15908.1"/>
    <property type="molecule type" value="Genomic_DNA"/>
</dbReference>
<keyword evidence="1" id="KW-0812">Transmembrane</keyword>
<feature type="transmembrane region" description="Helical" evidence="1">
    <location>
        <begin position="64"/>
        <end position="84"/>
    </location>
</feature>
<dbReference type="STRING" id="1912961.BU204_19550"/>
<evidence type="ECO:0008006" key="4">
    <source>
        <dbReference type="Google" id="ProtNLM"/>
    </source>
</evidence>
<dbReference type="Pfam" id="PF12730">
    <property type="entry name" value="ABC2_membrane_4"/>
    <property type="match status" value="1"/>
</dbReference>
<keyword evidence="3" id="KW-1185">Reference proteome</keyword>
<feature type="transmembrane region" description="Helical" evidence="1">
    <location>
        <begin position="105"/>
        <end position="127"/>
    </location>
</feature>
<accession>A0A1Q8CNK3</accession>
<dbReference type="OrthoDB" id="3297477at2"/>
<keyword evidence="1" id="KW-0472">Membrane</keyword>
<organism evidence="2 3">
    <name type="scientific">Actinophytocola xanthii</name>
    <dbReference type="NCBI Taxonomy" id="1912961"/>
    <lineage>
        <taxon>Bacteria</taxon>
        <taxon>Bacillati</taxon>
        <taxon>Actinomycetota</taxon>
        <taxon>Actinomycetes</taxon>
        <taxon>Pseudonocardiales</taxon>
        <taxon>Pseudonocardiaceae</taxon>
    </lineage>
</organism>
<gene>
    <name evidence="2" type="ORF">BU204_19550</name>
</gene>
<protein>
    <recommendedName>
        <fullName evidence="4">ABC transporter permease</fullName>
    </recommendedName>
</protein>
<feature type="transmembrane region" description="Helical" evidence="1">
    <location>
        <begin position="178"/>
        <end position="199"/>
    </location>
</feature>
<name>A0A1Q8CNK3_9PSEU</name>